<dbReference type="EMBL" id="AMFJ01028813">
    <property type="protein sequence ID" value="EKD44602.1"/>
    <property type="molecule type" value="Genomic_DNA"/>
</dbReference>
<accession>K1Z533</accession>
<organism evidence="1">
    <name type="scientific">uncultured bacterium</name>
    <name type="common">gcode 4</name>
    <dbReference type="NCBI Taxonomy" id="1234023"/>
    <lineage>
        <taxon>Bacteria</taxon>
        <taxon>environmental samples</taxon>
    </lineage>
</organism>
<name>K1Z533_9BACT</name>
<proteinExistence type="predicted"/>
<evidence type="ECO:0000313" key="1">
    <source>
        <dbReference type="EMBL" id="EKD44602.1"/>
    </source>
</evidence>
<gene>
    <name evidence="1" type="ORF">ACD_71C00082G0003</name>
</gene>
<dbReference type="AlphaFoldDB" id="K1Z533"/>
<reference evidence="1" key="1">
    <citation type="journal article" date="2012" name="Science">
        <title>Fermentation, hydrogen, and sulfur metabolism in multiple uncultivated bacterial phyla.</title>
        <authorList>
            <person name="Wrighton K.C."/>
            <person name="Thomas B.C."/>
            <person name="Sharon I."/>
            <person name="Miller C.S."/>
            <person name="Castelle C.J."/>
            <person name="VerBerkmoes N.C."/>
            <person name="Wilkins M.J."/>
            <person name="Hettich R.L."/>
            <person name="Lipton M.S."/>
            <person name="Williams K.H."/>
            <person name="Long P.E."/>
            <person name="Banfield J.F."/>
        </authorList>
    </citation>
    <scope>NUCLEOTIDE SEQUENCE [LARGE SCALE GENOMIC DNA]</scope>
</reference>
<sequence length="206" mass="23188">MNYIANSKNRKLKNKIHAILARLSFNFLHLSGSLRIISIGIFLSFVSLFLNWFSIVDNTLNGNAFSIHAGYIGYIIILINGILCFLLLSNTGKEKLKTKVHLTFSDHTIIIASGITLFLLTLVIFNSIRGFVLFYQNIVIGDGITFQCIGSIFITLGGFLYYREKKQDFLSTMYVENTGANDSLLAEYDDLLGRNDPDKKNMTLPL</sequence>
<comment type="caution">
    <text evidence="1">The sequence shown here is derived from an EMBL/GenBank/DDBJ whole genome shotgun (WGS) entry which is preliminary data.</text>
</comment>
<protein>
    <submittedName>
        <fullName evidence="1">Uncharacterized protein</fullName>
    </submittedName>
</protein>